<proteinExistence type="inferred from homology"/>
<dbReference type="PANTHER" id="PTHR43839">
    <property type="entry name" value="OPPC IN A BINDING PROTEIN-DEPENDENT TRANSPORT SYSTEM"/>
    <property type="match status" value="1"/>
</dbReference>
<dbReference type="GO" id="GO:0005886">
    <property type="term" value="C:plasma membrane"/>
    <property type="evidence" value="ECO:0007669"/>
    <property type="project" value="UniProtKB-SubCell"/>
</dbReference>
<dbReference type="GO" id="GO:0055085">
    <property type="term" value="P:transmembrane transport"/>
    <property type="evidence" value="ECO:0007669"/>
    <property type="project" value="InterPro"/>
</dbReference>
<evidence type="ECO:0000256" key="4">
    <source>
        <dbReference type="ARBA" id="ARBA00023136"/>
    </source>
</evidence>
<gene>
    <name evidence="7" type="ORF">DRJ00_05785</name>
</gene>
<evidence type="ECO:0000256" key="3">
    <source>
        <dbReference type="ARBA" id="ARBA00022989"/>
    </source>
</evidence>
<sequence>MMSIFKKNKPEERTEEYGEYEESYYVASQWQLMWRKFRKHKLAMGSIFVLVLLYLGGIFCEFVAPYDLESRQIRYVYCPPQRIHFFDEKGFHLRPFVYGLKRKIDLVTLQKSYKEDKRKKYPLQFFVHGQKYKFWNLFEADLHLFGVERGGVIFLLGTDRMGRDMFSRIVYGARISLSIGLVGVFLSLIIGLILGGLSGYLGGVTDTIIQRIIEILRSFPTIPLWMALSAALPPHWPPLRVYFGITIVLSLIGWTGLARVVRGKLLALREEDFTMAAKVAGCKDMRIISRHLLPGFLSYIIVQMTLSIPSMILGETSLSFLGLGLRPPITSWGVLLKEAQNVRTVALHPWLMIPVLFVITAVLAFNFLGDGLRDAADPYH</sequence>
<dbReference type="InterPro" id="IPR025966">
    <property type="entry name" value="OppC_N"/>
</dbReference>
<dbReference type="PANTHER" id="PTHR43839:SF3">
    <property type="entry name" value="OLIGOPEPTIDE ABC TRANSPORTER, PERMEASE PROTEIN"/>
    <property type="match status" value="1"/>
</dbReference>
<feature type="transmembrane region" description="Helical" evidence="5">
    <location>
        <begin position="42"/>
        <end position="64"/>
    </location>
</feature>
<name>A0A497E329_UNCAE</name>
<organism evidence="7 8">
    <name type="scientific">Aerophobetes bacterium</name>
    <dbReference type="NCBI Taxonomy" id="2030807"/>
    <lineage>
        <taxon>Bacteria</taxon>
        <taxon>Candidatus Aerophobota</taxon>
    </lineage>
</organism>
<dbReference type="CDD" id="cd06261">
    <property type="entry name" value="TM_PBP2"/>
    <property type="match status" value="1"/>
</dbReference>
<dbReference type="Pfam" id="PF12911">
    <property type="entry name" value="OppC_N"/>
    <property type="match status" value="1"/>
</dbReference>
<evidence type="ECO:0000313" key="7">
    <source>
        <dbReference type="EMBL" id="RLE08728.1"/>
    </source>
</evidence>
<dbReference type="Gene3D" id="1.10.3720.10">
    <property type="entry name" value="MetI-like"/>
    <property type="match status" value="1"/>
</dbReference>
<dbReference type="SUPFAM" id="SSF161098">
    <property type="entry name" value="MetI-like"/>
    <property type="match status" value="1"/>
</dbReference>
<feature type="transmembrane region" description="Helical" evidence="5">
    <location>
        <begin position="239"/>
        <end position="261"/>
    </location>
</feature>
<feature type="transmembrane region" description="Helical" evidence="5">
    <location>
        <begin position="175"/>
        <end position="203"/>
    </location>
</feature>
<keyword evidence="2 5" id="KW-0812">Transmembrane</keyword>
<comment type="similarity">
    <text evidence="5">Belongs to the binding-protein-dependent transport system permease family.</text>
</comment>
<dbReference type="InterPro" id="IPR035906">
    <property type="entry name" value="MetI-like_sf"/>
</dbReference>
<comment type="caution">
    <text evidence="7">The sequence shown here is derived from an EMBL/GenBank/DDBJ whole genome shotgun (WGS) entry which is preliminary data.</text>
</comment>
<evidence type="ECO:0000256" key="5">
    <source>
        <dbReference type="RuleBase" id="RU363032"/>
    </source>
</evidence>
<evidence type="ECO:0000259" key="6">
    <source>
        <dbReference type="PROSITE" id="PS50928"/>
    </source>
</evidence>
<keyword evidence="3 5" id="KW-1133">Transmembrane helix</keyword>
<comment type="subcellular location">
    <subcellularLocation>
        <location evidence="5">Cell membrane</location>
        <topology evidence="5">Multi-pass membrane protein</topology>
    </subcellularLocation>
    <subcellularLocation>
        <location evidence="1">Membrane</location>
        <topology evidence="1">Multi-pass membrane protein</topology>
    </subcellularLocation>
</comment>
<accession>A0A497E329</accession>
<dbReference type="Proteomes" id="UP000279422">
    <property type="component" value="Unassembled WGS sequence"/>
</dbReference>
<dbReference type="InterPro" id="IPR000515">
    <property type="entry name" value="MetI-like"/>
</dbReference>
<protein>
    <submittedName>
        <fullName evidence="7">ABC transporter permease</fullName>
    </submittedName>
</protein>
<dbReference type="Pfam" id="PF00528">
    <property type="entry name" value="BPD_transp_1"/>
    <property type="match status" value="1"/>
</dbReference>
<keyword evidence="5" id="KW-0813">Transport</keyword>
<evidence type="ECO:0000256" key="2">
    <source>
        <dbReference type="ARBA" id="ARBA00022692"/>
    </source>
</evidence>
<evidence type="ECO:0000313" key="8">
    <source>
        <dbReference type="Proteomes" id="UP000279422"/>
    </source>
</evidence>
<feature type="domain" description="ABC transmembrane type-1" evidence="6">
    <location>
        <begin position="173"/>
        <end position="369"/>
    </location>
</feature>
<keyword evidence="4 5" id="KW-0472">Membrane</keyword>
<dbReference type="AlphaFoldDB" id="A0A497E329"/>
<dbReference type="EMBL" id="QMPZ01000082">
    <property type="protein sequence ID" value="RLE08728.1"/>
    <property type="molecule type" value="Genomic_DNA"/>
</dbReference>
<reference evidence="7 8" key="1">
    <citation type="submission" date="2018-06" db="EMBL/GenBank/DDBJ databases">
        <title>Extensive metabolic versatility and redundancy in microbially diverse, dynamic hydrothermal sediments.</title>
        <authorList>
            <person name="Dombrowski N."/>
            <person name="Teske A."/>
            <person name="Baker B.J."/>
        </authorList>
    </citation>
    <scope>NUCLEOTIDE SEQUENCE [LARGE SCALE GENOMIC DNA]</scope>
    <source>
        <strain evidence="7">B47_G16</strain>
    </source>
</reference>
<dbReference type="PROSITE" id="PS50928">
    <property type="entry name" value="ABC_TM1"/>
    <property type="match status" value="1"/>
</dbReference>
<evidence type="ECO:0000256" key="1">
    <source>
        <dbReference type="ARBA" id="ARBA00004141"/>
    </source>
</evidence>
<feature type="transmembrane region" description="Helical" evidence="5">
    <location>
        <begin position="350"/>
        <end position="368"/>
    </location>
</feature>
<feature type="transmembrane region" description="Helical" evidence="5">
    <location>
        <begin position="292"/>
        <end position="313"/>
    </location>
</feature>